<organism evidence="1 2">
    <name type="scientific">Adineta steineri</name>
    <dbReference type="NCBI Taxonomy" id="433720"/>
    <lineage>
        <taxon>Eukaryota</taxon>
        <taxon>Metazoa</taxon>
        <taxon>Spiralia</taxon>
        <taxon>Gnathifera</taxon>
        <taxon>Rotifera</taxon>
        <taxon>Eurotatoria</taxon>
        <taxon>Bdelloidea</taxon>
        <taxon>Adinetida</taxon>
        <taxon>Adinetidae</taxon>
        <taxon>Adineta</taxon>
    </lineage>
</organism>
<protein>
    <submittedName>
        <fullName evidence="1">Uncharacterized protein</fullName>
    </submittedName>
</protein>
<proteinExistence type="predicted"/>
<dbReference type="AlphaFoldDB" id="A0A815ANN3"/>
<reference evidence="1" key="1">
    <citation type="submission" date="2021-02" db="EMBL/GenBank/DDBJ databases">
        <authorList>
            <person name="Nowell W R."/>
        </authorList>
    </citation>
    <scope>NUCLEOTIDE SEQUENCE</scope>
</reference>
<gene>
    <name evidence="1" type="ORF">JYZ213_LOCUS30123</name>
</gene>
<dbReference type="EMBL" id="CAJNOG010000474">
    <property type="protein sequence ID" value="CAF1260428.1"/>
    <property type="molecule type" value="Genomic_DNA"/>
</dbReference>
<evidence type="ECO:0000313" key="2">
    <source>
        <dbReference type="Proteomes" id="UP000663845"/>
    </source>
</evidence>
<dbReference type="Proteomes" id="UP000663845">
    <property type="component" value="Unassembled WGS sequence"/>
</dbReference>
<accession>A0A815ANN3</accession>
<name>A0A815ANN3_9BILA</name>
<evidence type="ECO:0000313" key="1">
    <source>
        <dbReference type="EMBL" id="CAF1260428.1"/>
    </source>
</evidence>
<comment type="caution">
    <text evidence="1">The sequence shown here is derived from an EMBL/GenBank/DDBJ whole genome shotgun (WGS) entry which is preliminary data.</text>
</comment>
<sequence>MTSLDLVEKLLNTNYEYDGKYEPNQKDTSQEQININDKSVISLDKSSNPILSDEENILPSVTTGLKNDISQKVDNKAVLSNLIPPQIDSSILNLKENNFVQNHIGNEMNLEKEYGGGEEEEVIVVLDPNKPRKVTEKISLSNNIIRLVRGPFKFMIRGLMYAADTSAEVVGNSKTSMGAVQRGLDKQKQNAVEHQTTYTPFKPPYTELTSDWKFESENSDQGLSSVTVWIRDPQGRRILLKTEDHPLSAANEWLCYVLGRVVGLPVNEVQIAMYKDFLVTLHTDVAREDEKMTTFMDLPKQKREILLGEPIIACMDFFDRITQDADRNQQNILLTMPKTTDINDDNAKLRVHFVDHGACFGMAKLNGISVIGTKYQHNHLAVVAYDPKVKSKQFEEYLKQLPIADRPLIGKTLYRFASINNNQFDSWITGIVDLLTSSQYNRIITVLYQQRNIARRYVAKWGIYPEPSVKTIYNL</sequence>